<dbReference type="InterPro" id="IPR003593">
    <property type="entry name" value="AAA+_ATPase"/>
</dbReference>
<dbReference type="Pfam" id="PF26345">
    <property type="entry name" value="ScoMcrA_N"/>
    <property type="match status" value="1"/>
</dbReference>
<dbReference type="PANTHER" id="PTHR37291:SF1">
    <property type="entry name" value="TYPE IV METHYL-DIRECTED RESTRICTION ENZYME ECOKMCRB SUBUNIT"/>
    <property type="match status" value="1"/>
</dbReference>
<dbReference type="Pfam" id="PF07728">
    <property type="entry name" value="AAA_5"/>
    <property type="match status" value="1"/>
</dbReference>
<gene>
    <name evidence="2" type="ORF">QA636_27655</name>
</gene>
<protein>
    <submittedName>
        <fullName evidence="2">AAA family ATPase</fullName>
    </submittedName>
</protein>
<reference evidence="2 3" key="1">
    <citation type="submission" date="2023-04" db="EMBL/GenBank/DDBJ databases">
        <title>Australian commercial rhizobial inoculants.</title>
        <authorList>
            <person name="Kohlmeier M.G."/>
            <person name="O'Hara G.W."/>
            <person name="Colombi E."/>
            <person name="Ramsay J.P."/>
            <person name="Terpolilli J."/>
        </authorList>
    </citation>
    <scope>NUCLEOTIDE SEQUENCE [LARGE SCALE GENOMIC DNA]</scope>
    <source>
        <strain evidence="2 3">CB627</strain>
    </source>
</reference>
<dbReference type="RefSeq" id="WP_310884868.1">
    <property type="nucleotide sequence ID" value="NZ_CP121646.1"/>
</dbReference>
<dbReference type="Proteomes" id="UP001221546">
    <property type="component" value="Chromosome"/>
</dbReference>
<feature type="domain" description="AAA+ ATPase" evidence="1">
    <location>
        <begin position="547"/>
        <end position="711"/>
    </location>
</feature>
<dbReference type="PANTHER" id="PTHR37291">
    <property type="entry name" value="5-METHYLCYTOSINE-SPECIFIC RESTRICTION ENZYME B"/>
    <property type="match status" value="1"/>
</dbReference>
<dbReference type="EMBL" id="CP121646">
    <property type="protein sequence ID" value="WFU61276.1"/>
    <property type="molecule type" value="Genomic_DNA"/>
</dbReference>
<accession>A0ABY8J9W8</accession>
<dbReference type="InterPro" id="IPR027417">
    <property type="entry name" value="P-loop_NTPase"/>
</dbReference>
<evidence type="ECO:0000313" key="2">
    <source>
        <dbReference type="EMBL" id="WFU61276.1"/>
    </source>
</evidence>
<dbReference type="SMART" id="SM00382">
    <property type="entry name" value="AAA"/>
    <property type="match status" value="1"/>
</dbReference>
<dbReference type="InterPro" id="IPR011704">
    <property type="entry name" value="ATPase_dyneun-rel_AAA"/>
</dbReference>
<keyword evidence="3" id="KW-1185">Reference proteome</keyword>
<dbReference type="CDD" id="cd00009">
    <property type="entry name" value="AAA"/>
    <property type="match status" value="1"/>
</dbReference>
<evidence type="ECO:0000259" key="1">
    <source>
        <dbReference type="SMART" id="SM00382"/>
    </source>
</evidence>
<dbReference type="InterPro" id="IPR052934">
    <property type="entry name" value="Methyl-DNA_Rec/Restrict_Enz"/>
</dbReference>
<organism evidence="2 3">
    <name type="scientific">Bradyrhizobium brasilense</name>
    <dbReference type="NCBI Taxonomy" id="1419277"/>
    <lineage>
        <taxon>Bacteria</taxon>
        <taxon>Pseudomonadati</taxon>
        <taxon>Pseudomonadota</taxon>
        <taxon>Alphaproteobacteria</taxon>
        <taxon>Hyphomicrobiales</taxon>
        <taxon>Nitrobacteraceae</taxon>
        <taxon>Bradyrhizobium</taxon>
    </lineage>
</organism>
<dbReference type="Gene3D" id="3.40.50.300">
    <property type="entry name" value="P-loop containing nucleotide triphosphate hydrolases"/>
    <property type="match status" value="1"/>
</dbReference>
<dbReference type="SUPFAM" id="SSF52540">
    <property type="entry name" value="P-loop containing nucleoside triphosphate hydrolases"/>
    <property type="match status" value="1"/>
</dbReference>
<name>A0ABY8J9W8_9BRAD</name>
<dbReference type="Gene3D" id="3.30.920.90">
    <property type="match status" value="1"/>
</dbReference>
<evidence type="ECO:0000313" key="3">
    <source>
        <dbReference type="Proteomes" id="UP001221546"/>
    </source>
</evidence>
<proteinExistence type="predicted"/>
<sequence>MSRFCGERQVAELLAAGEHWRDAALLGQRSLFSEGDVWNTANVEMLDAAFKQPSSETDGRFVDKLRGVLSSCPASVKMLAAEMMWLLLLCPSNVSIDRKRETIKTIWDWSESQFPEQSRWLSDTVLQGIGSGGPGFSNHRPRELAFCLAFLLAFRKLPQDERTKLLSNSWTFAEWLQQIPDAQARQFRHMLLYLLFPDDFERVFSAGDRKAIAEHFAKLSRTQTNGMAAVELDKVLRKTRDDLEQKYQTNKLDFYRAPLKELWQSDLTGLETALTADHVKKAIAEIDQEGVPKDAASSTYDLVQGDKRYPPKLVLSLAFKHAAGKELPRHDFAGGEDTWAFRVLRQLGFSIVPKKFINGLVDKFLAQANGGQDLRTSDYPKEYRGLQVKVGFGQGVFSRVPWIAFLGTGQKVSGGIYPVLLYYREARVLVLAYGVSETNTPTIEWDGLDQPRTVATYLRQEHSRDPERYGASFVDVAFEVPDGLDLDQLAIRLDRMISSYQSQLQASEVVSTAPEEIEPSIVGVDDAIKDLFVDKDRFELLLDQLRKKKNIILQGPPGVGKTFFAQRLAQVFAGGDDPTRIRVVQFHASYAYEDFVQGYRPDGKGGFERRDGIFLRACQLAKADPGQPYVLIIDEINRANLSKVFGELLMLVESDKRDKKFALELAYSTEADDRFYIPDNLHIVGLMNTADRSLALVDYALRRRFKFFDIAPGFETPEFHSYLLGRGVPEPVIVHLRVNFGQLNKAIAQDRDLGPGFLIGHSYFCDLPAEEDAEDAYNEIVEHEIIPLLKEYWYEGSQAEDWRQKLLKR</sequence>
<dbReference type="InterPro" id="IPR058807">
    <property type="entry name" value="ScoMcrA_N"/>
</dbReference>